<dbReference type="GO" id="GO:0005737">
    <property type="term" value="C:cytoplasm"/>
    <property type="evidence" value="ECO:0007669"/>
    <property type="project" value="UniProtKB-SubCell"/>
</dbReference>
<dbReference type="Pfam" id="PF03462">
    <property type="entry name" value="PCRF"/>
    <property type="match status" value="1"/>
</dbReference>
<dbReference type="KEGG" id="nef:GP480_02440"/>
<gene>
    <name evidence="4" type="primary">prfB</name>
    <name evidence="8" type="ORF">GP480_02440</name>
</gene>
<reference evidence="8 9" key="2">
    <citation type="journal article" date="2020" name="MBio">
        <title>Isolation and Molecular Analysis of a Novel Neorickettsia Species That Causes Potomac Horse Fever.</title>
        <authorList>
            <person name="Teymournejad O."/>
            <person name="Lin M."/>
            <person name="Bekebrede H."/>
            <person name="Kamr A."/>
            <person name="Toribio R.E."/>
            <person name="Arroyo L.G."/>
            <person name="Baird J.D."/>
            <person name="Rikihisa Y."/>
        </authorList>
    </citation>
    <scope>NUCLEOTIDE SEQUENCE [LARGE SCALE GENOMIC DNA]</scope>
    <source>
        <strain evidence="8 9">Fin17</strain>
    </source>
</reference>
<dbReference type="InterPro" id="IPR045853">
    <property type="entry name" value="Pep_chain_release_fac_I_sf"/>
</dbReference>
<dbReference type="HAMAP" id="MF_00094">
    <property type="entry name" value="Rel_fac_2"/>
    <property type="match status" value="1"/>
</dbReference>
<dbReference type="Pfam" id="PF00472">
    <property type="entry name" value="RF-1"/>
    <property type="match status" value="1"/>
</dbReference>
<comment type="subcellular location">
    <subcellularLocation>
        <location evidence="4">Cytoplasm</location>
    </subcellularLocation>
</comment>
<dbReference type="PANTHER" id="PTHR43116">
    <property type="entry name" value="PEPTIDE CHAIN RELEASE FACTOR 2"/>
    <property type="match status" value="1"/>
</dbReference>
<name>A0A6P1GA29_9RICK</name>
<dbReference type="SMART" id="SM00937">
    <property type="entry name" value="PCRF"/>
    <property type="match status" value="1"/>
</dbReference>
<dbReference type="AlphaFoldDB" id="A0A6P1GA29"/>
<keyword evidence="3 4" id="KW-0648">Protein biosynthesis</keyword>
<reference evidence="8 9" key="1">
    <citation type="journal article" date="2020" name="MBio">
        <title>Erratum for Teymournejad et al., 'Isolation and Molecular Analysis of a Novel Neorickettsia Species That Causes Potomac Horse Fever'.</title>
        <authorList>
            <person name="Teymournejad O."/>
            <person name="Lin M."/>
            <person name="Bekebrede H."/>
            <person name="Kamr A."/>
            <person name="Toribio R.E."/>
            <person name="Arroyo L.G."/>
            <person name="Baird J.D."/>
            <person name="Rikihisa Y."/>
        </authorList>
    </citation>
    <scope>NUCLEOTIDE SEQUENCE [LARGE SCALE GENOMIC DNA]</scope>
    <source>
        <strain evidence="8 9">Fin17</strain>
    </source>
</reference>
<comment type="similarity">
    <text evidence="1 4">Belongs to the prokaryotic/mitochondrial release factor family.</text>
</comment>
<protein>
    <recommendedName>
        <fullName evidence="4 5">Peptide chain release factor 2</fullName>
        <shortName evidence="4">RF-2</shortName>
    </recommendedName>
</protein>
<dbReference type="InterPro" id="IPR004374">
    <property type="entry name" value="PrfB"/>
</dbReference>
<keyword evidence="4" id="KW-0963">Cytoplasm</keyword>
<evidence type="ECO:0000256" key="5">
    <source>
        <dbReference type="NCBIfam" id="TIGR00020"/>
    </source>
</evidence>
<evidence type="ECO:0000259" key="7">
    <source>
        <dbReference type="PROSITE" id="PS00745"/>
    </source>
</evidence>
<dbReference type="SUPFAM" id="SSF75620">
    <property type="entry name" value="Release factor"/>
    <property type="match status" value="1"/>
</dbReference>
<dbReference type="PANTHER" id="PTHR43116:SF3">
    <property type="entry name" value="CLASS I PEPTIDE CHAIN RELEASE FACTOR"/>
    <property type="match status" value="1"/>
</dbReference>
<comment type="PTM">
    <text evidence="4">Methylated by PrmC. Methylation increases the termination efficiency of RF2.</text>
</comment>
<evidence type="ECO:0000313" key="9">
    <source>
        <dbReference type="Proteomes" id="UP000464912"/>
    </source>
</evidence>
<dbReference type="Proteomes" id="UP000464912">
    <property type="component" value="Chromosome"/>
</dbReference>
<feature type="domain" description="Prokaryotic-type class I peptide chain release factors" evidence="7">
    <location>
        <begin position="244"/>
        <end position="260"/>
    </location>
</feature>
<dbReference type="EMBL" id="CP047224">
    <property type="protein sequence ID" value="QHD65296.1"/>
    <property type="molecule type" value="Genomic_DNA"/>
</dbReference>
<proteinExistence type="inferred from homology"/>
<accession>A0A6P1GA29</accession>
<evidence type="ECO:0000256" key="4">
    <source>
        <dbReference type="HAMAP-Rule" id="MF_00094"/>
    </source>
</evidence>
<evidence type="ECO:0000256" key="3">
    <source>
        <dbReference type="ARBA" id="ARBA00022917"/>
    </source>
</evidence>
<dbReference type="Gene3D" id="3.30.160.20">
    <property type="match status" value="1"/>
</dbReference>
<dbReference type="FunFam" id="3.30.160.20:FF:000004">
    <property type="entry name" value="Peptide chain release factor 1"/>
    <property type="match status" value="1"/>
</dbReference>
<feature type="modified residue" description="N5-methylglutamine" evidence="4">
    <location>
        <position position="251"/>
    </location>
</feature>
<sequence>MDFETQVVLHNLKKSVEVIRRQLDIEKKHARLEEIQALVDSPTLWEDQSSAQLLLKEKSQIETSLKEFKELSIQLDDLIEMIELASKGGEEEAMKDLERDLLSLKEKIQKKEIECLFSGEADGNDCLLEIQSGAGGTESNDWAMMLLRMYTRWAEIYHKFQVQIVDKVEGEETGIKSCTLKVMGKNAYGWARTETGVHRLVRISPFDANAKRHTSFAKVFVSPCIEGEININIDEKDLKIDTYRASGAGGQHVNKTESAVRITHLPSKIVVQSQSSRSQHQNKAEAMQMLKSRLYEIELRKKEEKLNAARNVEDSIGWGYQIRSYVLHPYQMIKDLRTGHEVGNITSILDGDLDSFIIATISSNF</sequence>
<evidence type="ECO:0000256" key="2">
    <source>
        <dbReference type="ARBA" id="ARBA00022481"/>
    </source>
</evidence>
<organism evidence="8 9">
    <name type="scientific">Neorickettsia findlayensis</name>
    <dbReference type="NCBI Taxonomy" id="2686014"/>
    <lineage>
        <taxon>Bacteria</taxon>
        <taxon>Pseudomonadati</taxon>
        <taxon>Pseudomonadota</taxon>
        <taxon>Alphaproteobacteria</taxon>
        <taxon>Rickettsiales</taxon>
        <taxon>Anaplasmataceae</taxon>
        <taxon>Neorickettsia</taxon>
    </lineage>
</organism>
<dbReference type="InterPro" id="IPR005139">
    <property type="entry name" value="PCRF"/>
</dbReference>
<feature type="coiled-coil region" evidence="6">
    <location>
        <begin position="87"/>
        <end position="114"/>
    </location>
</feature>
<dbReference type="NCBIfam" id="TIGR00020">
    <property type="entry name" value="prfB"/>
    <property type="match status" value="1"/>
</dbReference>
<dbReference type="Gene3D" id="1.20.58.410">
    <property type="entry name" value="Release factor"/>
    <property type="match status" value="1"/>
</dbReference>
<dbReference type="GO" id="GO:0016149">
    <property type="term" value="F:translation release factor activity, codon specific"/>
    <property type="evidence" value="ECO:0007669"/>
    <property type="project" value="UniProtKB-UniRule"/>
</dbReference>
<comment type="function">
    <text evidence="4">Peptide chain release factor 2 directs the termination of translation in response to the peptide chain termination codons UGA and UAA.</text>
</comment>
<evidence type="ECO:0000313" key="8">
    <source>
        <dbReference type="EMBL" id="QHD65296.1"/>
    </source>
</evidence>
<dbReference type="PROSITE" id="PS00745">
    <property type="entry name" value="RF_PROK_I"/>
    <property type="match status" value="1"/>
</dbReference>
<dbReference type="RefSeq" id="WP_160095561.1">
    <property type="nucleotide sequence ID" value="NZ_CP047224.1"/>
</dbReference>
<dbReference type="InterPro" id="IPR000352">
    <property type="entry name" value="Pep_chain_release_fac_I"/>
</dbReference>
<evidence type="ECO:0000256" key="1">
    <source>
        <dbReference type="ARBA" id="ARBA00010835"/>
    </source>
</evidence>
<dbReference type="Gene3D" id="3.30.70.1660">
    <property type="match status" value="1"/>
</dbReference>
<keyword evidence="2 4" id="KW-0488">Methylation</keyword>
<keyword evidence="6" id="KW-0175">Coiled coil</keyword>
<keyword evidence="9" id="KW-1185">Reference proteome</keyword>
<evidence type="ECO:0000256" key="6">
    <source>
        <dbReference type="SAM" id="Coils"/>
    </source>
</evidence>